<dbReference type="EMBL" id="BTRK01000002">
    <property type="protein sequence ID" value="GMR37338.1"/>
    <property type="molecule type" value="Genomic_DNA"/>
</dbReference>
<reference evidence="3" key="1">
    <citation type="submission" date="2022-10" db="EMBL/GenBank/DDBJ databases">
        <title>Genome assembly of Pristionchus species.</title>
        <authorList>
            <person name="Yoshida K."/>
            <person name="Sommer R.J."/>
        </authorList>
    </citation>
    <scope>NUCLEOTIDE SEQUENCE [LARGE SCALE GENOMIC DNA]</scope>
    <source>
        <strain evidence="3">RS5460</strain>
    </source>
</reference>
<sequence length="125" mass="14417">LLGLVGGARLRRGGTSKWAGRDSLTYPSLLTSVQPLSSRTSSTFGRRSASWQVRWVARRLKRVRVQAREGQLRGRGPVQLQGLPASLPASETRARRPCRRHRCSCQRQRRRRGRRRTYRPLQRDE</sequence>
<keyword evidence="3" id="KW-1185">Reference proteome</keyword>
<organism evidence="2 3">
    <name type="scientific">Pristionchus mayeri</name>
    <dbReference type="NCBI Taxonomy" id="1317129"/>
    <lineage>
        <taxon>Eukaryota</taxon>
        <taxon>Metazoa</taxon>
        <taxon>Ecdysozoa</taxon>
        <taxon>Nematoda</taxon>
        <taxon>Chromadorea</taxon>
        <taxon>Rhabditida</taxon>
        <taxon>Rhabditina</taxon>
        <taxon>Diplogasteromorpha</taxon>
        <taxon>Diplogasteroidea</taxon>
        <taxon>Neodiplogasteridae</taxon>
        <taxon>Pristionchus</taxon>
    </lineage>
</organism>
<feature type="non-terminal residue" evidence="2">
    <location>
        <position position="125"/>
    </location>
</feature>
<gene>
    <name evidence="2" type="ORF">PMAYCL1PPCAC_07533</name>
</gene>
<comment type="caution">
    <text evidence="2">The sequence shown here is derived from an EMBL/GenBank/DDBJ whole genome shotgun (WGS) entry which is preliminary data.</text>
</comment>
<feature type="compositionally biased region" description="Basic residues" evidence="1">
    <location>
        <begin position="95"/>
        <end position="118"/>
    </location>
</feature>
<feature type="non-terminal residue" evidence="2">
    <location>
        <position position="1"/>
    </location>
</feature>
<accession>A0AAN5C4T0</accession>
<dbReference type="AlphaFoldDB" id="A0AAN5C4T0"/>
<dbReference type="Proteomes" id="UP001328107">
    <property type="component" value="Unassembled WGS sequence"/>
</dbReference>
<feature type="region of interest" description="Disordered" evidence="1">
    <location>
        <begin position="67"/>
        <end position="125"/>
    </location>
</feature>
<evidence type="ECO:0000256" key="1">
    <source>
        <dbReference type="SAM" id="MobiDB-lite"/>
    </source>
</evidence>
<protein>
    <submittedName>
        <fullName evidence="2">Uncharacterized protein</fullName>
    </submittedName>
</protein>
<evidence type="ECO:0000313" key="3">
    <source>
        <dbReference type="Proteomes" id="UP001328107"/>
    </source>
</evidence>
<name>A0AAN5C4T0_9BILA</name>
<proteinExistence type="predicted"/>
<evidence type="ECO:0000313" key="2">
    <source>
        <dbReference type="EMBL" id="GMR37338.1"/>
    </source>
</evidence>